<dbReference type="VEuPathDB" id="FungiDB:A1O9_05074"/>
<dbReference type="Gene3D" id="3.40.710.10">
    <property type="entry name" value="DD-peptidase/beta-lactamase superfamily"/>
    <property type="match status" value="1"/>
</dbReference>
<evidence type="ECO:0000313" key="3">
    <source>
        <dbReference type="Proteomes" id="UP000027920"/>
    </source>
</evidence>
<protein>
    <submittedName>
        <fullName evidence="2">Beta-lactamase</fullName>
    </submittedName>
</protein>
<dbReference type="HOGENOM" id="CLU_020027_11_1_1"/>
<dbReference type="InterPro" id="IPR001466">
    <property type="entry name" value="Beta-lactam-related"/>
</dbReference>
<dbReference type="Pfam" id="PF00144">
    <property type="entry name" value="Beta-lactamase"/>
    <property type="match status" value="1"/>
</dbReference>
<evidence type="ECO:0000313" key="2">
    <source>
        <dbReference type="EMBL" id="KEF60224.1"/>
    </source>
</evidence>
<organism evidence="2 3">
    <name type="scientific">Exophiala aquamarina CBS 119918</name>
    <dbReference type="NCBI Taxonomy" id="1182545"/>
    <lineage>
        <taxon>Eukaryota</taxon>
        <taxon>Fungi</taxon>
        <taxon>Dikarya</taxon>
        <taxon>Ascomycota</taxon>
        <taxon>Pezizomycotina</taxon>
        <taxon>Eurotiomycetes</taxon>
        <taxon>Chaetothyriomycetidae</taxon>
        <taxon>Chaetothyriales</taxon>
        <taxon>Herpotrichiellaceae</taxon>
        <taxon>Exophiala</taxon>
    </lineage>
</organism>
<reference evidence="2 3" key="1">
    <citation type="submission" date="2013-03" db="EMBL/GenBank/DDBJ databases">
        <title>The Genome Sequence of Exophiala aquamarina CBS 119918.</title>
        <authorList>
            <consortium name="The Broad Institute Genomics Platform"/>
            <person name="Cuomo C."/>
            <person name="de Hoog S."/>
            <person name="Gorbushina A."/>
            <person name="Walker B."/>
            <person name="Young S.K."/>
            <person name="Zeng Q."/>
            <person name="Gargeya S."/>
            <person name="Fitzgerald M."/>
            <person name="Haas B."/>
            <person name="Abouelleil A."/>
            <person name="Allen A.W."/>
            <person name="Alvarado L."/>
            <person name="Arachchi H.M."/>
            <person name="Berlin A.M."/>
            <person name="Chapman S.B."/>
            <person name="Gainer-Dewar J."/>
            <person name="Goldberg J."/>
            <person name="Griggs A."/>
            <person name="Gujja S."/>
            <person name="Hansen M."/>
            <person name="Howarth C."/>
            <person name="Imamovic A."/>
            <person name="Ireland A."/>
            <person name="Larimer J."/>
            <person name="McCowan C."/>
            <person name="Murphy C."/>
            <person name="Pearson M."/>
            <person name="Poon T.W."/>
            <person name="Priest M."/>
            <person name="Roberts A."/>
            <person name="Saif S."/>
            <person name="Shea T."/>
            <person name="Sisk P."/>
            <person name="Sykes S."/>
            <person name="Wortman J."/>
            <person name="Nusbaum C."/>
            <person name="Birren B."/>
        </authorList>
    </citation>
    <scope>NUCLEOTIDE SEQUENCE [LARGE SCALE GENOMIC DNA]</scope>
    <source>
        <strain evidence="2 3">CBS 119918</strain>
    </source>
</reference>
<evidence type="ECO:0000259" key="1">
    <source>
        <dbReference type="Pfam" id="PF00144"/>
    </source>
</evidence>
<dbReference type="SUPFAM" id="SSF56601">
    <property type="entry name" value="beta-lactamase/transpeptidase-like"/>
    <property type="match status" value="1"/>
</dbReference>
<dbReference type="InterPro" id="IPR012338">
    <property type="entry name" value="Beta-lactam/transpept-like"/>
</dbReference>
<dbReference type="PANTHER" id="PTHR43283">
    <property type="entry name" value="BETA-LACTAMASE-RELATED"/>
    <property type="match status" value="1"/>
</dbReference>
<dbReference type="AlphaFoldDB" id="A0A072PJE3"/>
<gene>
    <name evidence="2" type="ORF">A1O9_05074</name>
</gene>
<name>A0A072PJE3_9EURO</name>
<keyword evidence="3" id="KW-1185">Reference proteome</keyword>
<feature type="domain" description="Beta-lactamase-related" evidence="1">
    <location>
        <begin position="8"/>
        <end position="387"/>
    </location>
</feature>
<proteinExistence type="predicted"/>
<dbReference type="OrthoDB" id="428260at2759"/>
<sequence length="427" mass="46203">MDAKIRPLFETVLQERKLPGFGAFVVDSTGKLLLNEAVGKVNRDDGTSAGFTADTILPLYSCTKLVTSIAALQLVEQGKMLLSDTVEKYVPQISEIQLLESITQSADGKAPDIKWSKPTSTPTIHQLLTHTGGFSYDFFHAPTLQWRASTGRDPCLYHAVGAWQDFKTPFVAQPGSKYIYGVNTDWLGFVVQAVTGTRLPEYIDDHVLKPLGMTASGAFLDKSKPRLVTHLRLNGIDLVANPAAANQESPEVFGGGGFLYSTMNDYAKLLSTLLNQGTSPSTGATILQPSSVQKYLFTDQLGPEVDKSALGEIPTAIPLLSNEGTFFPSLPVEAKGWSYGLLMNHEDLPHGRKKGSGAWAGLGNLYYWIDPASGIAGMVVTNILPFMDRSILYLLDQVERVAYGHDIVPESKATGNHVAGAVVEAKL</sequence>
<accession>A0A072PJE3</accession>
<dbReference type="RefSeq" id="XP_013262814.1">
    <property type="nucleotide sequence ID" value="XM_013407360.1"/>
</dbReference>
<comment type="caution">
    <text evidence="2">The sequence shown here is derived from an EMBL/GenBank/DDBJ whole genome shotgun (WGS) entry which is preliminary data.</text>
</comment>
<dbReference type="GeneID" id="25280001"/>
<dbReference type="InterPro" id="IPR050789">
    <property type="entry name" value="Diverse_Enzym_Activities"/>
</dbReference>
<dbReference type="EMBL" id="AMGV01000003">
    <property type="protein sequence ID" value="KEF60224.1"/>
    <property type="molecule type" value="Genomic_DNA"/>
</dbReference>
<dbReference type="Proteomes" id="UP000027920">
    <property type="component" value="Unassembled WGS sequence"/>
</dbReference>
<dbReference type="PANTHER" id="PTHR43283:SF3">
    <property type="entry name" value="BETA-LACTAMASE FAMILY PROTEIN (AFU_ORTHOLOGUE AFUA_5G07500)"/>
    <property type="match status" value="1"/>
</dbReference>
<dbReference type="STRING" id="1182545.A0A072PJE3"/>